<dbReference type="Proteomes" id="UP000729733">
    <property type="component" value="Unassembled WGS sequence"/>
</dbReference>
<comment type="caution">
    <text evidence="1">The sequence shown here is derived from an EMBL/GenBank/DDBJ whole genome shotgun (WGS) entry which is preliminary data.</text>
</comment>
<dbReference type="InterPro" id="IPR027417">
    <property type="entry name" value="P-loop_NTPase"/>
</dbReference>
<sequence>MNTRFISILSMPRNGTNYLCDLIGQFQEIDSFYEIFHDRSSYLNHELLSKNIIGHINNLYKLQIENSSDPKLIGFIAQNPALFLDIISSYSTNKYINFKVFPNHLSQDNLRDIIIKNNRIQKIVVKRNLLDVYFSVQFARLTQRWDRKDTSGLKVDFNPNNFLQWFSFHHEYYDFIERELKANNQKAIALDYEKIHSLNNNQEKFAFMFDFLRSAGLVLDRENLLHQSPEQLNQNVRQKQDKRVNRLEKVSNPRILLKTLEQHQLESLLV</sequence>
<evidence type="ECO:0000313" key="1">
    <source>
        <dbReference type="EMBL" id="MCC0177241.1"/>
    </source>
</evidence>
<keyword evidence="2" id="KW-1185">Reference proteome</keyword>
<dbReference type="SUPFAM" id="SSF52540">
    <property type="entry name" value="P-loop containing nucleoside triphosphate hydrolases"/>
    <property type="match status" value="1"/>
</dbReference>
<evidence type="ECO:0000313" key="2">
    <source>
        <dbReference type="Proteomes" id="UP000729733"/>
    </source>
</evidence>
<organism evidence="1 2">
    <name type="scientific">Waterburya agarophytonicola KI4</name>
    <dbReference type="NCBI Taxonomy" id="2874699"/>
    <lineage>
        <taxon>Bacteria</taxon>
        <taxon>Bacillati</taxon>
        <taxon>Cyanobacteriota</taxon>
        <taxon>Cyanophyceae</taxon>
        <taxon>Pleurocapsales</taxon>
        <taxon>Hyellaceae</taxon>
        <taxon>Waterburya</taxon>
        <taxon>Waterburya agarophytonicola</taxon>
    </lineage>
</organism>
<dbReference type="EMBL" id="JADWDC010000019">
    <property type="protein sequence ID" value="MCC0177241.1"/>
    <property type="molecule type" value="Genomic_DNA"/>
</dbReference>
<proteinExistence type="predicted"/>
<dbReference type="AlphaFoldDB" id="A0A964BS49"/>
<dbReference type="Gene3D" id="3.40.50.300">
    <property type="entry name" value="P-loop containing nucleotide triphosphate hydrolases"/>
    <property type="match status" value="1"/>
</dbReference>
<gene>
    <name evidence="1" type="ORF">I4641_09655</name>
</gene>
<accession>A0A964BS49</accession>
<reference evidence="1" key="1">
    <citation type="journal article" date="2021" name="Antonie Van Leeuwenhoek">
        <title>Draft genome and description of Waterburya agarophytonicola gen. nov. sp. nov. (Pleurocapsales, Cyanobacteria): a seaweed symbiont.</title>
        <authorList>
            <person name="Bonthond G."/>
            <person name="Shalygin S."/>
            <person name="Bayer T."/>
            <person name="Weinberger F."/>
        </authorList>
    </citation>
    <scope>NUCLEOTIDE SEQUENCE</scope>
    <source>
        <strain evidence="1">KI4</strain>
    </source>
</reference>
<evidence type="ECO:0008006" key="3">
    <source>
        <dbReference type="Google" id="ProtNLM"/>
    </source>
</evidence>
<name>A0A964BS49_9CYAN</name>
<protein>
    <recommendedName>
        <fullName evidence="3">Sulfotransferase domain-containing protein</fullName>
    </recommendedName>
</protein>